<dbReference type="RefSeq" id="WP_342454302.1">
    <property type="nucleotide sequence ID" value="NZ_CBCRVE010000005.1"/>
</dbReference>
<name>A0ABS4H4F9_9BACL</name>
<organism evidence="2 3">
    <name type="scientific">Paenibacillus sediminis</name>
    <dbReference type="NCBI Taxonomy" id="664909"/>
    <lineage>
        <taxon>Bacteria</taxon>
        <taxon>Bacillati</taxon>
        <taxon>Bacillota</taxon>
        <taxon>Bacilli</taxon>
        <taxon>Bacillales</taxon>
        <taxon>Paenibacillaceae</taxon>
        <taxon>Paenibacillus</taxon>
    </lineage>
</organism>
<evidence type="ECO:0000313" key="2">
    <source>
        <dbReference type="EMBL" id="MBP1937428.1"/>
    </source>
</evidence>
<reference evidence="2 3" key="1">
    <citation type="submission" date="2021-03" db="EMBL/GenBank/DDBJ databases">
        <title>Genomic Encyclopedia of Type Strains, Phase IV (KMG-IV): sequencing the most valuable type-strain genomes for metagenomic binning, comparative biology and taxonomic classification.</title>
        <authorList>
            <person name="Goeker M."/>
        </authorList>
    </citation>
    <scope>NUCLEOTIDE SEQUENCE [LARGE SCALE GENOMIC DNA]</scope>
    <source>
        <strain evidence="2 3">DSM 23491</strain>
    </source>
</reference>
<keyword evidence="1" id="KW-1133">Transmembrane helix</keyword>
<feature type="transmembrane region" description="Helical" evidence="1">
    <location>
        <begin position="15"/>
        <end position="36"/>
    </location>
</feature>
<accession>A0ABS4H4F9</accession>
<keyword evidence="1" id="KW-0812">Transmembrane</keyword>
<dbReference type="PANTHER" id="PTHR33639:SF2">
    <property type="entry name" value="DUF393 DOMAIN-CONTAINING PROTEIN"/>
    <property type="match status" value="1"/>
</dbReference>
<dbReference type="PANTHER" id="PTHR33639">
    <property type="entry name" value="THIOL-DISULFIDE OXIDOREDUCTASE DCC"/>
    <property type="match status" value="1"/>
</dbReference>
<dbReference type="InterPro" id="IPR007263">
    <property type="entry name" value="DCC1-like"/>
</dbReference>
<gene>
    <name evidence="2" type="ORF">J2Z20_002323</name>
</gene>
<evidence type="ECO:0000256" key="1">
    <source>
        <dbReference type="SAM" id="Phobius"/>
    </source>
</evidence>
<dbReference type="InterPro" id="IPR052927">
    <property type="entry name" value="DCC_oxidoreductase"/>
</dbReference>
<protein>
    <submittedName>
        <fullName evidence="2">DCC family thiol-disulfide oxidoreductase YuxK</fullName>
    </submittedName>
</protein>
<keyword evidence="3" id="KW-1185">Reference proteome</keyword>
<comment type="caution">
    <text evidence="2">The sequence shown here is derived from an EMBL/GenBank/DDBJ whole genome shotgun (WGS) entry which is preliminary data.</text>
</comment>
<dbReference type="EMBL" id="JAGGKP010000005">
    <property type="protein sequence ID" value="MBP1937428.1"/>
    <property type="molecule type" value="Genomic_DNA"/>
</dbReference>
<dbReference type="Pfam" id="PF04134">
    <property type="entry name" value="DCC1-like"/>
    <property type="match status" value="1"/>
</dbReference>
<dbReference type="Proteomes" id="UP001519273">
    <property type="component" value="Unassembled WGS sequence"/>
</dbReference>
<evidence type="ECO:0000313" key="3">
    <source>
        <dbReference type="Proteomes" id="UP001519273"/>
    </source>
</evidence>
<keyword evidence="1" id="KW-0472">Membrane</keyword>
<proteinExistence type="predicted"/>
<sequence length="146" mass="17214">MITNQLKADKQSSDYYSIVLIDGVCHLCQWITRFIILRDPRHKFRFASIQSEFGQRLLDEKGYSADPLASFILIENGTIYTHSTGALRIARSLSFPWPLACVFIIVPRFIRDRVYRYIARNRYRWFGKDEQCLVPTPDMKDRFLSQ</sequence>